<dbReference type="SMART" id="SM00509">
    <property type="entry name" value="TFS2N"/>
    <property type="match status" value="1"/>
</dbReference>
<dbReference type="EMBL" id="OW240913">
    <property type="protein sequence ID" value="CAH2248735.1"/>
    <property type="molecule type" value="Genomic_DNA"/>
</dbReference>
<dbReference type="Gene3D" id="1.20.930.10">
    <property type="entry name" value="Conserved domain common to transcription factors TFIIS, elongin A, CRSP70"/>
    <property type="match status" value="1"/>
</dbReference>
<dbReference type="InterPro" id="IPR035441">
    <property type="entry name" value="TFIIS/LEDGF_dom_sf"/>
</dbReference>
<gene>
    <name evidence="6" type="ORF">PECUL_23A010335</name>
</gene>
<dbReference type="GO" id="GO:0070449">
    <property type="term" value="C:elongin complex"/>
    <property type="evidence" value="ECO:0007669"/>
    <property type="project" value="InterPro"/>
</dbReference>
<dbReference type="Pfam" id="PF06881">
    <property type="entry name" value="Elongin_A"/>
    <property type="match status" value="1"/>
</dbReference>
<evidence type="ECO:0000256" key="1">
    <source>
        <dbReference type="ARBA" id="ARBA00004123"/>
    </source>
</evidence>
<dbReference type="Pfam" id="PF08711">
    <property type="entry name" value="Med26"/>
    <property type="match status" value="1"/>
</dbReference>
<dbReference type="InterPro" id="IPR010684">
    <property type="entry name" value="RNA_pol_II_trans_fac_SIII_A"/>
</dbReference>
<comment type="subcellular location">
    <subcellularLocation>
        <location evidence="1 3">Nucleus</location>
    </subcellularLocation>
</comment>
<dbReference type="GO" id="GO:0006368">
    <property type="term" value="P:transcription elongation by RNA polymerase II"/>
    <property type="evidence" value="ECO:0007669"/>
    <property type="project" value="InterPro"/>
</dbReference>
<dbReference type="PANTHER" id="PTHR15141:SF49">
    <property type="entry name" value="TFIIS N-TERMINAL DOMAIN-CONTAINING PROTEIN"/>
    <property type="match status" value="1"/>
</dbReference>
<evidence type="ECO:0000256" key="2">
    <source>
        <dbReference type="ARBA" id="ARBA00023242"/>
    </source>
</evidence>
<dbReference type="PANTHER" id="PTHR15141">
    <property type="entry name" value="TRANSCRIPTION ELONGATION FACTOR B POLYPEPTIDE 3"/>
    <property type="match status" value="1"/>
</dbReference>
<evidence type="ECO:0000313" key="7">
    <source>
        <dbReference type="Proteomes" id="UP001295444"/>
    </source>
</evidence>
<feature type="compositionally biased region" description="Basic and acidic residues" evidence="4">
    <location>
        <begin position="218"/>
        <end position="314"/>
    </location>
</feature>
<feature type="compositionally biased region" description="Basic and acidic residues" evidence="4">
    <location>
        <begin position="331"/>
        <end position="365"/>
    </location>
</feature>
<evidence type="ECO:0000256" key="4">
    <source>
        <dbReference type="SAM" id="MobiDB-lite"/>
    </source>
</evidence>
<evidence type="ECO:0000313" key="6">
    <source>
        <dbReference type="EMBL" id="CAH2248735.1"/>
    </source>
</evidence>
<proteinExistence type="predicted"/>
<name>A0AAD1RCR9_PELCU</name>
<accession>A0AAD1RCR9</accession>
<feature type="compositionally biased region" description="Polar residues" evidence="4">
    <location>
        <begin position="315"/>
        <end position="330"/>
    </location>
</feature>
<protein>
    <submittedName>
        <fullName evidence="6">Elongin-A-like isoform X1</fullName>
    </submittedName>
</protein>
<dbReference type="InterPro" id="IPR017923">
    <property type="entry name" value="TFIIS_N"/>
</dbReference>
<feature type="compositionally biased region" description="Basic and acidic residues" evidence="4">
    <location>
        <begin position="432"/>
        <end position="441"/>
    </location>
</feature>
<feature type="region of interest" description="Disordered" evidence="4">
    <location>
        <begin position="218"/>
        <end position="371"/>
    </location>
</feature>
<dbReference type="Gene3D" id="6.10.250.3180">
    <property type="match status" value="1"/>
</dbReference>
<reference evidence="6" key="1">
    <citation type="submission" date="2022-03" db="EMBL/GenBank/DDBJ databases">
        <authorList>
            <person name="Alioto T."/>
            <person name="Alioto T."/>
            <person name="Gomez Garrido J."/>
        </authorList>
    </citation>
    <scope>NUCLEOTIDE SEQUENCE</scope>
</reference>
<dbReference type="Proteomes" id="UP001295444">
    <property type="component" value="Chromosome 02"/>
</dbReference>
<keyword evidence="7" id="KW-1185">Reference proteome</keyword>
<evidence type="ECO:0000259" key="5">
    <source>
        <dbReference type="PROSITE" id="PS51319"/>
    </source>
</evidence>
<evidence type="ECO:0000256" key="3">
    <source>
        <dbReference type="PROSITE-ProRule" id="PRU00649"/>
    </source>
</evidence>
<dbReference type="AlphaFoldDB" id="A0AAD1RCR9"/>
<keyword evidence="2 3" id="KW-0539">Nucleus</keyword>
<feature type="domain" description="TFIIS N-terminal" evidence="5">
    <location>
        <begin position="148"/>
        <end position="214"/>
    </location>
</feature>
<sequence>MADSGFHAPEGLQAWLCAALADSLPSALAALHGDALPAPAGSTPGPSCTRDSDSGGSLHSADLGLMQKKPWKGPCTPTDKGKMPAKLTRLGTGSGGCPTEGHSLENQAMTSWMNIGPADQPPRHLEKALLTAAPDMYRRRYWTLPCPARRKPLPLMLMTQISKALKNLQELDISLDILVETGIGKTVNSFRKHYDVGDIARGIVLQWKKLVPDVKELQVDQKPKHKHDKEVSEEKKINHPASKEKHVCAEKKSLPAEVGKHSESCKISENKKTQQPKEKLEKSSSSKRHNSEKLKDHSHSKEKNSKHSSGDKLENNSSSSNHATKKTSPNDGKKCDKNSVKHKSHVNEHHVKEGSGIQHDAKPNNENENEFDVPTMSFESYLNYDQVSTKRKKKSCLSEPPKKVQICKQYCNAASLKSETSPNLDNPTSAETKMEVDEDTPKEVKVGSLADLLNIPLPKFLPDYTILPSPPHVTDNKANIIEGLPDPGSESSGFTGRRLNSKMLVYSGSKTIYLPKMLTLYEQCIRVLQNNIDSIQEVGGVPFGILMPVLERCTPEQLSHIEECNPTFIEDSGHLWKKHCQRDFKGHELLEYESWREMYIRLFTEREEKLRLITQNISSAHSGKPKGRQVKLAYIHSAAKPPRYIRRKQEINGTAGPIIQPHPMDKFKVQKNENKDRAIPVNIQNSSTTACVIHSNNPSSGPSQDPKKVVKRIAPMMAKSMRAFRNRVGPR</sequence>
<dbReference type="PROSITE" id="PS51319">
    <property type="entry name" value="TFIIS_N"/>
    <property type="match status" value="1"/>
</dbReference>
<dbReference type="InterPro" id="IPR003617">
    <property type="entry name" value="TFIIS/CRSP70_N_sub"/>
</dbReference>
<dbReference type="InterPro" id="IPR051870">
    <property type="entry name" value="Elongin-A_domain"/>
</dbReference>
<feature type="compositionally biased region" description="Polar residues" evidence="4">
    <location>
        <begin position="417"/>
        <end position="431"/>
    </location>
</feature>
<feature type="region of interest" description="Disordered" evidence="4">
    <location>
        <begin position="417"/>
        <end position="441"/>
    </location>
</feature>
<dbReference type="CDD" id="cd00183">
    <property type="entry name" value="TFIIS_I"/>
    <property type="match status" value="1"/>
</dbReference>
<feature type="region of interest" description="Disordered" evidence="4">
    <location>
        <begin position="39"/>
        <end position="84"/>
    </location>
</feature>
<organism evidence="6 7">
    <name type="scientific">Pelobates cultripes</name>
    <name type="common">Western spadefoot toad</name>
    <dbReference type="NCBI Taxonomy" id="61616"/>
    <lineage>
        <taxon>Eukaryota</taxon>
        <taxon>Metazoa</taxon>
        <taxon>Chordata</taxon>
        <taxon>Craniata</taxon>
        <taxon>Vertebrata</taxon>
        <taxon>Euteleostomi</taxon>
        <taxon>Amphibia</taxon>
        <taxon>Batrachia</taxon>
        <taxon>Anura</taxon>
        <taxon>Pelobatoidea</taxon>
        <taxon>Pelobatidae</taxon>
        <taxon>Pelobates</taxon>
    </lineage>
</organism>
<dbReference type="SUPFAM" id="SSF47676">
    <property type="entry name" value="Conserved domain common to transcription factors TFIIS, elongin A, CRSP70"/>
    <property type="match status" value="1"/>
</dbReference>